<dbReference type="EMBL" id="CM004472">
    <property type="protein sequence ID" value="OCT85982.1"/>
    <property type="molecule type" value="Genomic_DNA"/>
</dbReference>
<sequence>MPLFKEHYTNLTYSGGHLHKRTNCQMWISLHYPVVSSRGTTFICSTGNNTHRQYITHLKINEKGQRKRKI</sequence>
<evidence type="ECO:0000313" key="1">
    <source>
        <dbReference type="EMBL" id="OCT85982.1"/>
    </source>
</evidence>
<dbReference type="AlphaFoldDB" id="A0A974HPS6"/>
<evidence type="ECO:0000313" key="2">
    <source>
        <dbReference type="Proteomes" id="UP000694892"/>
    </source>
</evidence>
<organism evidence="1 2">
    <name type="scientific">Xenopus laevis</name>
    <name type="common">African clawed frog</name>
    <dbReference type="NCBI Taxonomy" id="8355"/>
    <lineage>
        <taxon>Eukaryota</taxon>
        <taxon>Metazoa</taxon>
        <taxon>Chordata</taxon>
        <taxon>Craniata</taxon>
        <taxon>Vertebrata</taxon>
        <taxon>Euteleostomi</taxon>
        <taxon>Amphibia</taxon>
        <taxon>Batrachia</taxon>
        <taxon>Anura</taxon>
        <taxon>Pipoidea</taxon>
        <taxon>Pipidae</taxon>
        <taxon>Xenopodinae</taxon>
        <taxon>Xenopus</taxon>
        <taxon>Xenopus</taxon>
    </lineage>
</organism>
<gene>
    <name evidence="1" type="ORF">XELAEV_18024152mg</name>
</gene>
<protein>
    <submittedName>
        <fullName evidence="1">Uncharacterized protein</fullName>
    </submittedName>
</protein>
<name>A0A974HPS6_XENLA</name>
<proteinExistence type="predicted"/>
<accession>A0A974HPS6</accession>
<reference evidence="2" key="1">
    <citation type="journal article" date="2016" name="Nature">
        <title>Genome evolution in the allotetraploid frog Xenopus laevis.</title>
        <authorList>
            <person name="Session A.M."/>
            <person name="Uno Y."/>
            <person name="Kwon T."/>
            <person name="Chapman J.A."/>
            <person name="Toyoda A."/>
            <person name="Takahashi S."/>
            <person name="Fukui A."/>
            <person name="Hikosaka A."/>
            <person name="Suzuki A."/>
            <person name="Kondo M."/>
            <person name="van Heeringen S.J."/>
            <person name="Quigley I."/>
            <person name="Heinz S."/>
            <person name="Ogino H."/>
            <person name="Ochi H."/>
            <person name="Hellsten U."/>
            <person name="Lyons J.B."/>
            <person name="Simakov O."/>
            <person name="Putnam N."/>
            <person name="Stites J."/>
            <person name="Kuroki Y."/>
            <person name="Tanaka T."/>
            <person name="Michiue T."/>
            <person name="Watanabe M."/>
            <person name="Bogdanovic O."/>
            <person name="Lister R."/>
            <person name="Georgiou G."/>
            <person name="Paranjpe S.S."/>
            <person name="van Kruijsbergen I."/>
            <person name="Shu S."/>
            <person name="Carlson J."/>
            <person name="Kinoshita T."/>
            <person name="Ohta Y."/>
            <person name="Mawaribuchi S."/>
            <person name="Jenkins J."/>
            <person name="Grimwood J."/>
            <person name="Schmutz J."/>
            <person name="Mitros T."/>
            <person name="Mozaffari S.V."/>
            <person name="Suzuki Y."/>
            <person name="Haramoto Y."/>
            <person name="Yamamoto T.S."/>
            <person name="Takagi C."/>
            <person name="Heald R."/>
            <person name="Miller K."/>
            <person name="Haudenschild C."/>
            <person name="Kitzman J."/>
            <person name="Nakayama T."/>
            <person name="Izutsu Y."/>
            <person name="Robert J."/>
            <person name="Fortriede J."/>
            <person name="Burns K."/>
            <person name="Lotay V."/>
            <person name="Karimi K."/>
            <person name="Yasuoka Y."/>
            <person name="Dichmann D.S."/>
            <person name="Flajnik M.F."/>
            <person name="Houston D.W."/>
            <person name="Shendure J."/>
            <person name="DuPasquier L."/>
            <person name="Vize P.D."/>
            <person name="Zorn A.M."/>
            <person name="Ito M."/>
            <person name="Marcotte E.M."/>
            <person name="Wallingford J.B."/>
            <person name="Ito Y."/>
            <person name="Asashima M."/>
            <person name="Ueno N."/>
            <person name="Matsuda Y."/>
            <person name="Veenstra G.J."/>
            <person name="Fujiyama A."/>
            <person name="Harland R.M."/>
            <person name="Taira M."/>
            <person name="Rokhsar D.S."/>
        </authorList>
    </citation>
    <scope>NUCLEOTIDE SEQUENCE [LARGE SCALE GENOMIC DNA]</scope>
    <source>
        <strain evidence="2">J</strain>
    </source>
</reference>
<dbReference type="Proteomes" id="UP000694892">
    <property type="component" value="Chromosome 4L"/>
</dbReference>